<dbReference type="RefSeq" id="WP_184814800.1">
    <property type="nucleotide sequence ID" value="NZ_JACHJQ010000008.1"/>
</dbReference>
<evidence type="ECO:0000313" key="1">
    <source>
        <dbReference type="EMBL" id="MBB4910762.1"/>
    </source>
</evidence>
<dbReference type="EMBL" id="JACHJQ010000008">
    <property type="protein sequence ID" value="MBB4910762.1"/>
    <property type="molecule type" value="Genomic_DNA"/>
</dbReference>
<dbReference type="AlphaFoldDB" id="A0A7W7QC03"/>
<reference evidence="1 2" key="1">
    <citation type="submission" date="2020-08" db="EMBL/GenBank/DDBJ databases">
        <title>Genomic Encyclopedia of Type Strains, Phase III (KMG-III): the genomes of soil and plant-associated and newly described type strains.</title>
        <authorList>
            <person name="Whitman W."/>
        </authorList>
    </citation>
    <scope>NUCLEOTIDE SEQUENCE [LARGE SCALE GENOMIC DNA]</scope>
    <source>
        <strain evidence="1 2">CECT 8960</strain>
    </source>
</reference>
<keyword evidence="2" id="KW-1185">Reference proteome</keyword>
<protein>
    <submittedName>
        <fullName evidence="1">Uncharacterized protein</fullName>
    </submittedName>
</protein>
<sequence length="419" mass="44976">MRASTGVRADLTEFLAEPLGPATVARSLMDLPGEGGPMWAAYANTHRFDIPGLDAGDDRSADLVVWGKALDCLAHRYVRMVSSWSDAPHRLYVLTRQRLALYTRADPSGFLARAARVRDGLRDGIVQLGKDLAEKVADRRKLWGGDTYAGNYEGEPITPPTMEPLAEIRRAQIAGFEVAERTTAPVLRLRLVDGSGLDFLVGMTDRDECEYALGLTNGAPPLRPGARGDWVATLARQALEQAAALLPGEEIMVAGTTNAGYVGAQLGRELRVPHTPLGRMPALTLPPARWPLPAATSQGPDGWLDDPTIAYWAQADRADRDAVALADLLAHTAGAARLVLTRERLALIVTTASLAAPPDPAAAVTSLRDVPRARVRGVTAELAGRSLPPKPWLRVDFTDGSTLRLRDPVAARHAAVLST</sequence>
<organism evidence="1 2">
    <name type="scientific">Actinophytocola algeriensis</name>
    <dbReference type="NCBI Taxonomy" id="1768010"/>
    <lineage>
        <taxon>Bacteria</taxon>
        <taxon>Bacillati</taxon>
        <taxon>Actinomycetota</taxon>
        <taxon>Actinomycetes</taxon>
        <taxon>Pseudonocardiales</taxon>
        <taxon>Pseudonocardiaceae</taxon>
    </lineage>
</organism>
<name>A0A7W7QC03_9PSEU</name>
<comment type="caution">
    <text evidence="1">The sequence shown here is derived from an EMBL/GenBank/DDBJ whole genome shotgun (WGS) entry which is preliminary data.</text>
</comment>
<evidence type="ECO:0000313" key="2">
    <source>
        <dbReference type="Proteomes" id="UP000520767"/>
    </source>
</evidence>
<dbReference type="Proteomes" id="UP000520767">
    <property type="component" value="Unassembled WGS sequence"/>
</dbReference>
<gene>
    <name evidence="1" type="ORF">FHR82_007021</name>
</gene>
<accession>A0A7W7QC03</accession>
<proteinExistence type="predicted"/>